<comment type="caution">
    <text evidence="2">The sequence shown here is derived from an EMBL/GenBank/DDBJ whole genome shotgun (WGS) entry which is preliminary data.</text>
</comment>
<sequence length="184" mass="20524">MASLTSPAMTAEAEPPAEPDVTLTSPAELLAGYLDFYRDAVLRKLDGLSDEELRGSRLPSGWAPLELLKHLAYVELRWLQWGFAGQQVEQPWGDMEARGGRWRVEAGETVEDVTAFFRAQCERSRAIVAGARLEDRMATLGGRVPPEEERPTLIWVLFHLLQEYARHVGHLDIARELADGATGE</sequence>
<evidence type="ECO:0000313" key="3">
    <source>
        <dbReference type="Proteomes" id="UP001500886"/>
    </source>
</evidence>
<protein>
    <submittedName>
        <fullName evidence="2">DinB family protein</fullName>
    </submittedName>
</protein>
<dbReference type="InterPro" id="IPR007061">
    <property type="entry name" value="MST-like"/>
</dbReference>
<dbReference type="EMBL" id="BAAASL010000010">
    <property type="protein sequence ID" value="GAA2717376.1"/>
    <property type="molecule type" value="Genomic_DNA"/>
</dbReference>
<keyword evidence="3" id="KW-1185">Reference proteome</keyword>
<proteinExistence type="predicted"/>
<dbReference type="Gene3D" id="1.20.120.450">
    <property type="entry name" value="dinb family like domain"/>
    <property type="match status" value="1"/>
</dbReference>
<dbReference type="InterPro" id="IPR034660">
    <property type="entry name" value="DinB/YfiT-like"/>
</dbReference>
<dbReference type="Proteomes" id="UP001500886">
    <property type="component" value="Unassembled WGS sequence"/>
</dbReference>
<name>A0ABP6GAE3_9ACTN</name>
<dbReference type="SUPFAM" id="SSF109854">
    <property type="entry name" value="DinB/YfiT-like putative metalloenzymes"/>
    <property type="match status" value="1"/>
</dbReference>
<reference evidence="3" key="1">
    <citation type="journal article" date="2019" name="Int. J. Syst. Evol. Microbiol.">
        <title>The Global Catalogue of Microorganisms (GCM) 10K type strain sequencing project: providing services to taxonomists for standard genome sequencing and annotation.</title>
        <authorList>
            <consortium name="The Broad Institute Genomics Platform"/>
            <consortium name="The Broad Institute Genome Sequencing Center for Infectious Disease"/>
            <person name="Wu L."/>
            <person name="Ma J."/>
        </authorList>
    </citation>
    <scope>NUCLEOTIDE SEQUENCE [LARGE SCALE GENOMIC DNA]</scope>
    <source>
        <strain evidence="3">JCM 4542</strain>
    </source>
</reference>
<accession>A0ABP6GAE3</accession>
<evidence type="ECO:0000313" key="2">
    <source>
        <dbReference type="EMBL" id="GAA2717376.1"/>
    </source>
</evidence>
<gene>
    <name evidence="2" type="ORF">GCM10010315_30450</name>
</gene>
<feature type="region of interest" description="Disordered" evidence="1">
    <location>
        <begin position="1"/>
        <end position="21"/>
    </location>
</feature>
<organism evidence="2 3">
    <name type="scientific">Streptomyces luteosporeus</name>
    <dbReference type="NCBI Taxonomy" id="173856"/>
    <lineage>
        <taxon>Bacteria</taxon>
        <taxon>Bacillati</taxon>
        <taxon>Actinomycetota</taxon>
        <taxon>Actinomycetes</taxon>
        <taxon>Kitasatosporales</taxon>
        <taxon>Streptomycetaceae</taxon>
        <taxon>Streptomyces</taxon>
    </lineage>
</organism>
<evidence type="ECO:0000256" key="1">
    <source>
        <dbReference type="SAM" id="MobiDB-lite"/>
    </source>
</evidence>
<dbReference type="Pfam" id="PF04978">
    <property type="entry name" value="MST"/>
    <property type="match status" value="1"/>
</dbReference>